<keyword evidence="2" id="KW-1185">Reference proteome</keyword>
<dbReference type="Proteomes" id="UP000649617">
    <property type="component" value="Unassembled WGS sequence"/>
</dbReference>
<reference evidence="1" key="1">
    <citation type="submission" date="2021-02" db="EMBL/GenBank/DDBJ databases">
        <authorList>
            <person name="Dougan E. K."/>
            <person name="Rhodes N."/>
            <person name="Thang M."/>
            <person name="Chan C."/>
        </authorList>
    </citation>
    <scope>NUCLEOTIDE SEQUENCE</scope>
</reference>
<proteinExistence type="predicted"/>
<gene>
    <name evidence="1" type="ORF">SPIL2461_LOCUS7788</name>
</gene>
<protein>
    <submittedName>
        <fullName evidence="1">Uncharacterized protein</fullName>
    </submittedName>
</protein>
<name>A0A812P8V6_SYMPI</name>
<evidence type="ECO:0000313" key="1">
    <source>
        <dbReference type="EMBL" id="CAE7333694.1"/>
    </source>
</evidence>
<accession>A0A812P8V6</accession>
<dbReference type="EMBL" id="CAJNIZ010012414">
    <property type="protein sequence ID" value="CAE7333694.1"/>
    <property type="molecule type" value="Genomic_DNA"/>
</dbReference>
<organism evidence="1 2">
    <name type="scientific">Symbiodinium pilosum</name>
    <name type="common">Dinoflagellate</name>
    <dbReference type="NCBI Taxonomy" id="2952"/>
    <lineage>
        <taxon>Eukaryota</taxon>
        <taxon>Sar</taxon>
        <taxon>Alveolata</taxon>
        <taxon>Dinophyceae</taxon>
        <taxon>Suessiales</taxon>
        <taxon>Symbiodiniaceae</taxon>
        <taxon>Symbiodinium</taxon>
    </lineage>
</organism>
<sequence>MLLTWHTGMKWGRNYQFFECFSGLGRVSKRMHWLGYRVASFDMIYDKAGSGCMSFLGAPGFMLCVYVILNQVPEALSLFAPMCASWGAPNRGTSMRSVLNPSGQMNYRSVQEANTTVSRMTLLALLILSRNGLFLVENPMQTLLQWHRRWQWLCNRVCYVAWPQYAYCVKLVDLTGL</sequence>
<dbReference type="AlphaFoldDB" id="A0A812P8V6"/>
<comment type="caution">
    <text evidence="1">The sequence shown here is derived from an EMBL/GenBank/DDBJ whole genome shotgun (WGS) entry which is preliminary data.</text>
</comment>
<evidence type="ECO:0000313" key="2">
    <source>
        <dbReference type="Proteomes" id="UP000649617"/>
    </source>
</evidence>